<keyword evidence="2" id="KW-1185">Reference proteome</keyword>
<evidence type="ECO:0000313" key="1">
    <source>
        <dbReference type="EMBL" id="MDK2125106.1"/>
    </source>
</evidence>
<protein>
    <recommendedName>
        <fullName evidence="3">DUF4123 domain-containing protein</fullName>
    </recommendedName>
</protein>
<evidence type="ECO:0000313" key="2">
    <source>
        <dbReference type="Proteomes" id="UP001172778"/>
    </source>
</evidence>
<sequence>MTLYYVISVVGTQADDKFISLRRAKDSSTVYVLEEAGIFNEARARAELGSFNSGDFNLCVPCTAADAMAMYIDDHNRAIPNTPDNRTQLWQAAIAPPSMGPADWWNLSEPPFSRQLSIPEPAPTPLQALIQHGHPQPPSQAESERAQLCLQACAHIPTPMLRRLISHTSAPQAWLCEFDSEPAQLTRSHALAAILQSHGWRVTPLFALPAEANVKSD</sequence>
<proteinExistence type="predicted"/>
<dbReference type="RefSeq" id="WP_284101418.1">
    <property type="nucleotide sequence ID" value="NZ_JARRAF010000015.1"/>
</dbReference>
<gene>
    <name evidence="1" type="ORF">PZA18_13710</name>
</gene>
<accession>A0ABT7DYG7</accession>
<name>A0ABT7DYG7_9NEIS</name>
<reference evidence="1" key="1">
    <citation type="submission" date="2023-03" db="EMBL/GenBank/DDBJ databases">
        <title>Chitinimonas shenzhenensis gen. nov., sp. nov., a novel member of family Burkholderiaceae isolated from activated sludge collected in Shen Zhen, China.</title>
        <authorList>
            <person name="Wang X."/>
        </authorList>
    </citation>
    <scope>NUCLEOTIDE SEQUENCE</scope>
    <source>
        <strain evidence="1">DQS-5</strain>
    </source>
</reference>
<dbReference type="EMBL" id="JARRAF010000015">
    <property type="protein sequence ID" value="MDK2125106.1"/>
    <property type="molecule type" value="Genomic_DNA"/>
</dbReference>
<evidence type="ECO:0008006" key="3">
    <source>
        <dbReference type="Google" id="ProtNLM"/>
    </source>
</evidence>
<dbReference type="Proteomes" id="UP001172778">
    <property type="component" value="Unassembled WGS sequence"/>
</dbReference>
<comment type="caution">
    <text evidence="1">The sequence shown here is derived from an EMBL/GenBank/DDBJ whole genome shotgun (WGS) entry which is preliminary data.</text>
</comment>
<organism evidence="1 2">
    <name type="scientific">Parachitinimonas caeni</name>
    <dbReference type="NCBI Taxonomy" id="3031301"/>
    <lineage>
        <taxon>Bacteria</taxon>
        <taxon>Pseudomonadati</taxon>
        <taxon>Pseudomonadota</taxon>
        <taxon>Betaproteobacteria</taxon>
        <taxon>Neisseriales</taxon>
        <taxon>Chitinibacteraceae</taxon>
        <taxon>Parachitinimonas</taxon>
    </lineage>
</organism>